<dbReference type="EMBL" id="LDAU01000096">
    <property type="protein sequence ID" value="KRX06526.1"/>
    <property type="molecule type" value="Genomic_DNA"/>
</dbReference>
<keyword evidence="3" id="KW-1133">Transmembrane helix</keyword>
<evidence type="ECO:0000259" key="4">
    <source>
        <dbReference type="Pfam" id="PF00561"/>
    </source>
</evidence>
<dbReference type="SUPFAM" id="SSF57184">
    <property type="entry name" value="Growth factor receptor domain"/>
    <property type="match status" value="1"/>
</dbReference>
<dbReference type="GO" id="GO:0016787">
    <property type="term" value="F:hydrolase activity"/>
    <property type="evidence" value="ECO:0007669"/>
    <property type="project" value="UniProtKB-KW"/>
</dbReference>
<dbReference type="InterPro" id="IPR000073">
    <property type="entry name" value="AB_hydrolase_1"/>
</dbReference>
<reference evidence="5 6" key="1">
    <citation type="journal article" date="2015" name="Sci. Rep.">
        <title>Genome of the facultative scuticociliatosis pathogen Pseudocohnilembus persalinus provides insight into its virulence through horizontal gene transfer.</title>
        <authorList>
            <person name="Xiong J."/>
            <person name="Wang G."/>
            <person name="Cheng J."/>
            <person name="Tian M."/>
            <person name="Pan X."/>
            <person name="Warren A."/>
            <person name="Jiang C."/>
            <person name="Yuan D."/>
            <person name="Miao W."/>
        </authorList>
    </citation>
    <scope>NUCLEOTIDE SEQUENCE [LARGE SCALE GENOMIC DNA]</scope>
    <source>
        <strain evidence="5">36N120E</strain>
    </source>
</reference>
<name>A0A0V0QWC9_PSEPJ</name>
<keyword evidence="3" id="KW-0472">Membrane</keyword>
<feature type="transmembrane region" description="Helical" evidence="3">
    <location>
        <begin position="331"/>
        <end position="353"/>
    </location>
</feature>
<dbReference type="InterPro" id="IPR009030">
    <property type="entry name" value="Growth_fac_rcpt_cys_sf"/>
</dbReference>
<dbReference type="PANTHER" id="PTHR46118:SF4">
    <property type="entry name" value="PROTEIN ABHD11"/>
    <property type="match status" value="1"/>
</dbReference>
<dbReference type="InterPro" id="IPR006212">
    <property type="entry name" value="Furin_repeat"/>
</dbReference>
<dbReference type="Gene3D" id="3.40.50.1820">
    <property type="entry name" value="alpha/beta hydrolase"/>
    <property type="match status" value="1"/>
</dbReference>
<protein>
    <submittedName>
        <fullName evidence="5">Insulin-like growth factor binding protein, N-terminal</fullName>
    </submittedName>
</protein>
<dbReference type="AlphaFoldDB" id="A0A0V0QWC9"/>
<keyword evidence="3" id="KW-0812">Transmembrane</keyword>
<gene>
    <name evidence="5" type="ORF">PPERSA_05139</name>
</gene>
<accession>A0A0V0QWC9</accession>
<dbReference type="OrthoDB" id="194865at2759"/>
<dbReference type="SMART" id="SM00261">
    <property type="entry name" value="FU"/>
    <property type="match status" value="3"/>
</dbReference>
<dbReference type="Pfam" id="PF00561">
    <property type="entry name" value="Abhydrolase_1"/>
    <property type="match status" value="1"/>
</dbReference>
<keyword evidence="6" id="KW-1185">Reference proteome</keyword>
<dbReference type="InParanoid" id="A0A0V0QWC9"/>
<evidence type="ECO:0000313" key="5">
    <source>
        <dbReference type="EMBL" id="KRX06526.1"/>
    </source>
</evidence>
<comment type="caution">
    <text evidence="5">The sequence shown here is derived from an EMBL/GenBank/DDBJ whole genome shotgun (WGS) entry which is preliminary data.</text>
</comment>
<dbReference type="InterPro" id="IPR029058">
    <property type="entry name" value="AB_hydrolase_fold"/>
</dbReference>
<dbReference type="Proteomes" id="UP000054937">
    <property type="component" value="Unassembled WGS sequence"/>
</dbReference>
<dbReference type="PANTHER" id="PTHR46118">
    <property type="entry name" value="PROTEIN ABHD11"/>
    <property type="match status" value="1"/>
</dbReference>
<comment type="similarity">
    <text evidence="1">Belongs to the AB hydrolase superfamily.</text>
</comment>
<sequence>MVQLCSKLEKIYLNLDGFEYKNLGFLKYMFYNNKQLTDISLIIRTETTQPDLTPLNTNLNILYSQTSNFNLDVGSYSCNLSDINLYTINQGGQRYTFASDGSCSLNACSNTSCSTCAQTESSCTSCLSSSFSAPSCSSSCADPNRELPNCSCKPGFFQAYTGVCQSCDLSKCASCVNNSQNCLVCAGSNLVAPECESCERGYFFESASSSCVLCSALCAVCEGSPDFCLSCGENREFLPGCVCMEGFYEDPVDLVCKACDAKCKSCQGAADICTECDSWRRDGENCDCIDGYQEVNGQCERIVEDLLGEGFSGNIFTSVQDDDLGGGMDGYIVNILILAFFFLILVFVFFAVLQYFKGKHDDNADCKNNILVLHGFQGSLSNFRSLIRNKKISQYTNSYLIDQRNHGWSEHKSSMSNNEMAHDLKHFIETNKIEGNIFLMGHSMGGRVAMNFLSLFPEYHDKVKGAIIIDILPNNYVDMERPIISETYELVQICGGNQMMTNFIAMQLAEKKDEITHKNRIYWRSNMQAFAENYQQVIGSQIKPTTYEGNFKMICGEKSPYVTKQEVHKQMIKFFINKSINLEKDIAWIPNAGHWLHAENPTMFIDLVSECLEKWTK</sequence>
<keyword evidence="2" id="KW-0378">Hydrolase</keyword>
<evidence type="ECO:0000256" key="1">
    <source>
        <dbReference type="ARBA" id="ARBA00008645"/>
    </source>
</evidence>
<evidence type="ECO:0000313" key="6">
    <source>
        <dbReference type="Proteomes" id="UP000054937"/>
    </source>
</evidence>
<feature type="domain" description="AB hydrolase-1" evidence="4">
    <location>
        <begin position="369"/>
        <end position="471"/>
    </location>
</feature>
<evidence type="ECO:0000256" key="3">
    <source>
        <dbReference type="SAM" id="Phobius"/>
    </source>
</evidence>
<proteinExistence type="inferred from homology"/>
<dbReference type="SUPFAM" id="SSF53474">
    <property type="entry name" value="alpha/beta-Hydrolases"/>
    <property type="match status" value="1"/>
</dbReference>
<evidence type="ECO:0000256" key="2">
    <source>
        <dbReference type="ARBA" id="ARBA00022801"/>
    </source>
</evidence>
<organism evidence="5 6">
    <name type="scientific">Pseudocohnilembus persalinus</name>
    <name type="common">Ciliate</name>
    <dbReference type="NCBI Taxonomy" id="266149"/>
    <lineage>
        <taxon>Eukaryota</taxon>
        <taxon>Sar</taxon>
        <taxon>Alveolata</taxon>
        <taxon>Ciliophora</taxon>
        <taxon>Intramacronucleata</taxon>
        <taxon>Oligohymenophorea</taxon>
        <taxon>Scuticociliatia</taxon>
        <taxon>Philasterida</taxon>
        <taxon>Pseudocohnilembidae</taxon>
        <taxon>Pseudocohnilembus</taxon>
    </lineage>
</organism>